<dbReference type="RefSeq" id="WP_080065293.1">
    <property type="nucleotide sequence ID" value="NZ_MZGX01000019.1"/>
</dbReference>
<protein>
    <submittedName>
        <fullName evidence="3">Flavoredoxin</fullName>
    </submittedName>
</protein>
<gene>
    <name evidence="3" type="primary">flr_1</name>
    <name evidence="3" type="ORF">CLHUN_28410</name>
</gene>
<dbReference type="InterPro" id="IPR002563">
    <property type="entry name" value="Flavin_Rdtase-like_dom"/>
</dbReference>
<comment type="similarity">
    <text evidence="1">Belongs to the flavoredoxin family.</text>
</comment>
<dbReference type="InterPro" id="IPR052174">
    <property type="entry name" value="Flavoredoxin"/>
</dbReference>
<reference evidence="3 4" key="1">
    <citation type="submission" date="2017-03" db="EMBL/GenBank/DDBJ databases">
        <title>Genome sequence of Clostridium hungatei DSM 14427.</title>
        <authorList>
            <person name="Poehlein A."/>
            <person name="Daniel R."/>
        </authorList>
    </citation>
    <scope>NUCLEOTIDE SEQUENCE [LARGE SCALE GENOMIC DNA]</scope>
    <source>
        <strain evidence="3 4">DSM 14427</strain>
    </source>
</reference>
<dbReference type="Pfam" id="PF01613">
    <property type="entry name" value="Flavin_Reduct"/>
    <property type="match status" value="1"/>
</dbReference>
<evidence type="ECO:0000313" key="3">
    <source>
        <dbReference type="EMBL" id="OPX43293.1"/>
    </source>
</evidence>
<dbReference type="Proteomes" id="UP000191554">
    <property type="component" value="Unassembled WGS sequence"/>
</dbReference>
<dbReference type="AlphaFoldDB" id="A0A1V4SHR6"/>
<feature type="domain" description="Flavin reductase like" evidence="2">
    <location>
        <begin position="24"/>
        <end position="167"/>
    </location>
</feature>
<comment type="caution">
    <text evidence="3">The sequence shown here is derived from an EMBL/GenBank/DDBJ whole genome shotgun (WGS) entry which is preliminary data.</text>
</comment>
<evidence type="ECO:0000313" key="4">
    <source>
        <dbReference type="Proteomes" id="UP000191554"/>
    </source>
</evidence>
<dbReference type="PANTHER" id="PTHR43567">
    <property type="entry name" value="FLAVOREDOXIN-RELATED-RELATED"/>
    <property type="match status" value="1"/>
</dbReference>
<accession>A0A1V4SHR6</accession>
<evidence type="ECO:0000259" key="2">
    <source>
        <dbReference type="Pfam" id="PF01613"/>
    </source>
</evidence>
<dbReference type="SUPFAM" id="SSF50475">
    <property type="entry name" value="FMN-binding split barrel"/>
    <property type="match status" value="1"/>
</dbReference>
<dbReference type="GO" id="GO:0016646">
    <property type="term" value="F:oxidoreductase activity, acting on the CH-NH group of donors, NAD or NADP as acceptor"/>
    <property type="evidence" value="ECO:0007669"/>
    <property type="project" value="UniProtKB-ARBA"/>
</dbReference>
<dbReference type="EMBL" id="MZGX01000019">
    <property type="protein sequence ID" value="OPX43293.1"/>
    <property type="molecule type" value="Genomic_DNA"/>
</dbReference>
<name>A0A1V4SHR6_RUMHU</name>
<dbReference type="Gene3D" id="2.30.110.10">
    <property type="entry name" value="Electron Transport, Fmn-binding Protein, Chain A"/>
    <property type="match status" value="1"/>
</dbReference>
<evidence type="ECO:0000256" key="1">
    <source>
        <dbReference type="ARBA" id="ARBA00038054"/>
    </source>
</evidence>
<proteinExistence type="inferred from homology"/>
<dbReference type="GO" id="GO:0010181">
    <property type="term" value="F:FMN binding"/>
    <property type="evidence" value="ECO:0007669"/>
    <property type="project" value="InterPro"/>
</dbReference>
<organism evidence="3 4">
    <name type="scientific">Ruminiclostridium hungatei</name>
    <name type="common">Clostridium hungatei</name>
    <dbReference type="NCBI Taxonomy" id="48256"/>
    <lineage>
        <taxon>Bacteria</taxon>
        <taxon>Bacillati</taxon>
        <taxon>Bacillota</taxon>
        <taxon>Clostridia</taxon>
        <taxon>Eubacteriales</taxon>
        <taxon>Oscillospiraceae</taxon>
        <taxon>Ruminiclostridium</taxon>
    </lineage>
</organism>
<dbReference type="PANTHER" id="PTHR43567:SF5">
    <property type="entry name" value="HYPOTHETICAL CYTOSOLIC PROTEIN"/>
    <property type="match status" value="1"/>
</dbReference>
<sequence length="169" mass="19160">MNNFIEMSPEKFNESPFKIIGQDWMLVTAAKAGAVNTMTAAWGGLGVMWTKNVSFVVIRPQRYTKEFVDGSDCFSLSFLDSSYRKQLGYLGTASGRDEDKIAKAELTVAYDDGVPYFIEAGKVMICKKLYAQPYKPEFFIDTALDSRFYPDSDHHTLYISEIIKLMVKE</sequence>
<dbReference type="STRING" id="48256.CLHUN_28410"/>
<dbReference type="OrthoDB" id="9791490at2"/>
<keyword evidence="4" id="KW-1185">Reference proteome</keyword>
<dbReference type="InterPro" id="IPR012349">
    <property type="entry name" value="Split_barrel_FMN-bd"/>
</dbReference>